<sequence>MNLALSATDLVLSGPIMLAVLVAVAAGVVSFFSPCSLPLVPGYLSYVAGISGLESGTRAQSTDTIAAPRSRTLVGAALFVAGFAAVFTSYGALFGAFGALLITHQDMLIRVLGVVTILLGLMFTGLLWRIPLAGRVFRPAYQPRAGLVGAPLVGIMFGLGWTPCIGPALAAVLTLATSSGGAGRGALLSLAYSAGLGIPFLVAALSIDRAMVSFGWARRHARTVMLTGGCMLIALGLLQVSGLWLDVISRMQGVISGWQTPL</sequence>
<dbReference type="GO" id="GO:0017004">
    <property type="term" value="P:cytochrome complex assembly"/>
    <property type="evidence" value="ECO:0007669"/>
    <property type="project" value="InterPro"/>
</dbReference>
<dbReference type="AlphaFoldDB" id="A0A2P2BX35"/>
<feature type="transmembrane region" description="Helical" evidence="6">
    <location>
        <begin position="148"/>
        <end position="173"/>
    </location>
</feature>
<organism evidence="8">
    <name type="scientific">metagenome</name>
    <dbReference type="NCBI Taxonomy" id="256318"/>
    <lineage>
        <taxon>unclassified sequences</taxon>
        <taxon>metagenomes</taxon>
    </lineage>
</organism>
<evidence type="ECO:0000259" key="7">
    <source>
        <dbReference type="Pfam" id="PF02683"/>
    </source>
</evidence>
<feature type="transmembrane region" description="Helical" evidence="6">
    <location>
        <begin position="185"/>
        <end position="205"/>
    </location>
</feature>
<dbReference type="EMBL" id="CZKA01000007">
    <property type="protein sequence ID" value="CUR54317.1"/>
    <property type="molecule type" value="Genomic_DNA"/>
</dbReference>
<keyword evidence="4 6" id="KW-1133">Transmembrane helix</keyword>
<protein>
    <submittedName>
        <fullName evidence="8">Cytochrome c biogenesis protein</fullName>
    </submittedName>
</protein>
<dbReference type="PANTHER" id="PTHR31272">
    <property type="entry name" value="CYTOCHROME C-TYPE BIOGENESIS PROTEIN HI_1454-RELATED"/>
    <property type="match status" value="1"/>
</dbReference>
<feature type="transmembrane region" description="Helical" evidence="6">
    <location>
        <begin position="76"/>
        <end position="101"/>
    </location>
</feature>
<feature type="transmembrane region" description="Helical" evidence="6">
    <location>
        <begin position="225"/>
        <end position="245"/>
    </location>
</feature>
<evidence type="ECO:0000256" key="3">
    <source>
        <dbReference type="ARBA" id="ARBA00022692"/>
    </source>
</evidence>
<accession>A0A2P2BX35</accession>
<comment type="subcellular location">
    <subcellularLocation>
        <location evidence="1">Membrane</location>
        <topology evidence="1">Multi-pass membrane protein</topology>
    </subcellularLocation>
</comment>
<name>A0A2P2BX35_9ZZZZ</name>
<feature type="domain" description="Cytochrome C biogenesis protein transmembrane" evidence="7">
    <location>
        <begin position="17"/>
        <end position="224"/>
    </location>
</feature>
<evidence type="ECO:0000256" key="1">
    <source>
        <dbReference type="ARBA" id="ARBA00004141"/>
    </source>
</evidence>
<proteinExistence type="inferred from homology"/>
<dbReference type="InterPro" id="IPR051790">
    <property type="entry name" value="Cytochrome_c-biogenesis_DsbD"/>
</dbReference>
<evidence type="ECO:0000256" key="6">
    <source>
        <dbReference type="SAM" id="Phobius"/>
    </source>
</evidence>
<evidence type="ECO:0000256" key="5">
    <source>
        <dbReference type="ARBA" id="ARBA00023136"/>
    </source>
</evidence>
<dbReference type="InterPro" id="IPR003834">
    <property type="entry name" value="Cyt_c_assmbl_TM_dom"/>
</dbReference>
<comment type="similarity">
    <text evidence="2">Belongs to the DsbD family.</text>
</comment>
<keyword evidence="5 6" id="KW-0472">Membrane</keyword>
<feature type="transmembrane region" description="Helical" evidence="6">
    <location>
        <begin position="108"/>
        <end position="128"/>
    </location>
</feature>
<keyword evidence="3 6" id="KW-0812">Transmembrane</keyword>
<evidence type="ECO:0000256" key="4">
    <source>
        <dbReference type="ARBA" id="ARBA00022989"/>
    </source>
</evidence>
<evidence type="ECO:0000256" key="2">
    <source>
        <dbReference type="ARBA" id="ARBA00006143"/>
    </source>
</evidence>
<dbReference type="GO" id="GO:0016020">
    <property type="term" value="C:membrane"/>
    <property type="evidence" value="ECO:0007669"/>
    <property type="project" value="UniProtKB-SubCell"/>
</dbReference>
<evidence type="ECO:0000313" key="8">
    <source>
        <dbReference type="EMBL" id="CUR54317.1"/>
    </source>
</evidence>
<reference evidence="8" key="1">
    <citation type="submission" date="2015-08" db="EMBL/GenBank/DDBJ databases">
        <authorList>
            <person name="Babu N.S."/>
            <person name="Beckwith C.J."/>
            <person name="Beseler K.G."/>
            <person name="Brison A."/>
            <person name="Carone J.V."/>
            <person name="Caskin T.P."/>
            <person name="Diamond M."/>
            <person name="Durham M.E."/>
            <person name="Foxe J.M."/>
            <person name="Go M."/>
            <person name="Henderson B.A."/>
            <person name="Jones I.B."/>
            <person name="McGettigan J.A."/>
            <person name="Micheletti S.J."/>
            <person name="Nasrallah M.E."/>
            <person name="Ortiz D."/>
            <person name="Piller C.R."/>
            <person name="Privatt S.R."/>
            <person name="Schneider S.L."/>
            <person name="Sharp S."/>
            <person name="Smith T.C."/>
            <person name="Stanton J.D."/>
            <person name="Ullery H.E."/>
            <person name="Wilson R.J."/>
            <person name="Serrano M.G."/>
            <person name="Buck G."/>
            <person name="Lee V."/>
            <person name="Wang Y."/>
            <person name="Carvalho R."/>
            <person name="Voegtly L."/>
            <person name="Shi R."/>
            <person name="Duckworth R."/>
            <person name="Johnson A."/>
            <person name="Loviza R."/>
            <person name="Walstead R."/>
            <person name="Shah Z."/>
            <person name="Kiflezghi M."/>
            <person name="Wade K."/>
            <person name="Ball S.L."/>
            <person name="Bradley K.W."/>
            <person name="Asai D.J."/>
            <person name="Bowman C.A."/>
            <person name="Russell D.A."/>
            <person name="Pope W.H."/>
            <person name="Jacobs-Sera D."/>
            <person name="Hendrix R.W."/>
            <person name="Hatfull G.F."/>
        </authorList>
    </citation>
    <scope>NUCLEOTIDE SEQUENCE</scope>
</reference>
<dbReference type="PANTHER" id="PTHR31272:SF4">
    <property type="entry name" value="CYTOCHROME C-TYPE BIOGENESIS PROTEIN HI_1454-RELATED"/>
    <property type="match status" value="1"/>
</dbReference>
<gene>
    <name evidence="8" type="ORF">NOCA2150059</name>
</gene>
<feature type="transmembrane region" description="Helical" evidence="6">
    <location>
        <begin position="12"/>
        <end position="32"/>
    </location>
</feature>
<dbReference type="Pfam" id="PF02683">
    <property type="entry name" value="DsbD_TM"/>
    <property type="match status" value="1"/>
</dbReference>